<name>B6FXW9_PEPHT</name>
<dbReference type="EMBL" id="ABWP01000029">
    <property type="protein sequence ID" value="EEA85614.1"/>
    <property type="molecule type" value="Genomic_DNA"/>
</dbReference>
<gene>
    <name evidence="1" type="ORF">CLOHIR_00720</name>
</gene>
<accession>B6FXW9</accession>
<keyword evidence="2" id="KW-1185">Reference proteome</keyword>
<dbReference type="eggNOG" id="COG3012">
    <property type="taxonomic scope" value="Bacteria"/>
</dbReference>
<dbReference type="InterPro" id="IPR058292">
    <property type="entry name" value="DUF7986"/>
</dbReference>
<reference evidence="1 2" key="1">
    <citation type="submission" date="2008-09" db="EMBL/GenBank/DDBJ databases">
        <authorList>
            <person name="Fulton L."/>
            <person name="Clifton S."/>
            <person name="Fulton B."/>
            <person name="Xu J."/>
            <person name="Minx P."/>
            <person name="Pepin K.H."/>
            <person name="Johnson M."/>
            <person name="Thiruvilangam P."/>
            <person name="Bhonagiri V."/>
            <person name="Nash W.E."/>
            <person name="Mardis E.R."/>
            <person name="Wilson R.K."/>
        </authorList>
    </citation>
    <scope>NUCLEOTIDE SEQUENCE [LARGE SCALE GENOMIC DNA]</scope>
    <source>
        <strain evidence="1 2">DSM 13275</strain>
    </source>
</reference>
<organism evidence="1 2">
    <name type="scientific">Peptacetobacter hiranonis (strain DSM 13275 / JCM 10541 / KCTC 15199 / TO-931)</name>
    <name type="common">Clostridium hiranonis</name>
    <dbReference type="NCBI Taxonomy" id="500633"/>
    <lineage>
        <taxon>Bacteria</taxon>
        <taxon>Bacillati</taxon>
        <taxon>Bacillota</taxon>
        <taxon>Clostridia</taxon>
        <taxon>Peptostreptococcales</taxon>
        <taxon>Peptostreptococcaceae</taxon>
        <taxon>Peptacetobacter</taxon>
    </lineage>
</organism>
<dbReference type="HOGENOM" id="CLU_803755_0_0_9"/>
<dbReference type="Proteomes" id="UP000003178">
    <property type="component" value="Unassembled WGS sequence"/>
</dbReference>
<dbReference type="STRING" id="500633.CLOHIR_00720"/>
<proteinExistence type="predicted"/>
<reference evidence="1 2" key="2">
    <citation type="submission" date="2008-10" db="EMBL/GenBank/DDBJ databases">
        <title>Draft genome sequence of Clostridium hiranonis (DSM 13275).</title>
        <authorList>
            <person name="Sudarsanam P."/>
            <person name="Ley R."/>
            <person name="Guruge J."/>
            <person name="Turnbaugh P.J."/>
            <person name="Mahowald M."/>
            <person name="Liep D."/>
            <person name="Gordon J."/>
        </authorList>
    </citation>
    <scope>NUCLEOTIDE SEQUENCE [LARGE SCALE GENOMIC DNA]</scope>
    <source>
        <strain evidence="1 2">DSM 13275</strain>
    </source>
</reference>
<evidence type="ECO:0000313" key="2">
    <source>
        <dbReference type="Proteomes" id="UP000003178"/>
    </source>
</evidence>
<dbReference type="Pfam" id="PF25948">
    <property type="entry name" value="DUF7986"/>
    <property type="match status" value="1"/>
</dbReference>
<comment type="caution">
    <text evidence="1">The sequence shown here is derived from an EMBL/GenBank/DDBJ whole genome shotgun (WGS) entry which is preliminary data.</text>
</comment>
<evidence type="ECO:0000313" key="1">
    <source>
        <dbReference type="EMBL" id="EEA85614.1"/>
    </source>
</evidence>
<dbReference type="AlphaFoldDB" id="B6FXW9"/>
<protein>
    <submittedName>
        <fullName evidence="1">Uncharacterized protein</fullName>
    </submittedName>
</protein>
<sequence>MEKDIEIERFARKVKIVEDAQAKYAETYIKILNFSKEERFAEYRKSAEDIFYILNSESVKNKFGKFFNTYFISDCLLEGKSTLTQIYAAENEATDKELRIMNSLINSYVSIYTIEKKENDRAILKDCLLNETVSVDDIKLLKDFSEGDSIIARIVEVNGLRILIDITVKIDEGSKEFMVNDMGGFYENNKEDWPNEKIFLAYNTHIFYKYLQQLLDEEVSSYVRETLNAESKEVENTEVSNEVEDDGSIASIINKLADEDCKEECLAFWKEYEASHDDIKGSEAGWAAAVEYLIKKENAIAATQQQISEKYKISPSTIGKRAKELKA</sequence>